<dbReference type="InterPro" id="IPR038731">
    <property type="entry name" value="RgtA/B/C-like"/>
</dbReference>
<accession>A0A2R5FSA5</accession>
<name>A0A2R5FSA5_NOSCO</name>
<feature type="transmembrane region" description="Helical" evidence="8">
    <location>
        <begin position="716"/>
        <end position="736"/>
    </location>
</feature>
<evidence type="ECO:0000256" key="7">
    <source>
        <dbReference type="ARBA" id="ARBA00023136"/>
    </source>
</evidence>
<dbReference type="PANTHER" id="PTHR33908">
    <property type="entry name" value="MANNOSYLTRANSFERASE YKCB-RELATED"/>
    <property type="match status" value="1"/>
</dbReference>
<dbReference type="InterPro" id="IPR008979">
    <property type="entry name" value="Galactose-bd-like_sf"/>
</dbReference>
<feature type="transmembrane region" description="Helical" evidence="8">
    <location>
        <begin position="745"/>
        <end position="775"/>
    </location>
</feature>
<feature type="transmembrane region" description="Helical" evidence="8">
    <location>
        <begin position="787"/>
        <end position="810"/>
    </location>
</feature>
<keyword evidence="11" id="KW-1185">Reference proteome</keyword>
<dbReference type="InterPro" id="IPR050297">
    <property type="entry name" value="LipidA_mod_glycosyltrf_83"/>
</dbReference>
<dbReference type="SUPFAM" id="SSF49785">
    <property type="entry name" value="Galactose-binding domain-like"/>
    <property type="match status" value="1"/>
</dbReference>
<feature type="transmembrane region" description="Helical" evidence="8">
    <location>
        <begin position="893"/>
        <end position="913"/>
    </location>
</feature>
<comment type="caution">
    <text evidence="10">The sequence shown here is derived from an EMBL/GenBank/DDBJ whole genome shotgun (WGS) entry which is preliminary data.</text>
</comment>
<dbReference type="OrthoDB" id="525534at2"/>
<evidence type="ECO:0000259" key="9">
    <source>
        <dbReference type="Pfam" id="PF13231"/>
    </source>
</evidence>
<evidence type="ECO:0000256" key="4">
    <source>
        <dbReference type="ARBA" id="ARBA00022679"/>
    </source>
</evidence>
<evidence type="ECO:0000256" key="6">
    <source>
        <dbReference type="ARBA" id="ARBA00022989"/>
    </source>
</evidence>
<feature type="transmembrane region" description="Helical" evidence="8">
    <location>
        <begin position="7"/>
        <end position="28"/>
    </location>
</feature>
<evidence type="ECO:0000313" key="11">
    <source>
        <dbReference type="Proteomes" id="UP000245124"/>
    </source>
</evidence>
<feature type="transmembrane region" description="Helical" evidence="8">
    <location>
        <begin position="491"/>
        <end position="510"/>
    </location>
</feature>
<evidence type="ECO:0000313" key="10">
    <source>
        <dbReference type="EMBL" id="GBG21646.1"/>
    </source>
</evidence>
<keyword evidence="6 8" id="KW-1133">Transmembrane helix</keyword>
<evidence type="ECO:0000256" key="8">
    <source>
        <dbReference type="SAM" id="Phobius"/>
    </source>
</evidence>
<dbReference type="PANTHER" id="PTHR33908:SF11">
    <property type="entry name" value="MEMBRANE PROTEIN"/>
    <property type="match status" value="1"/>
</dbReference>
<sequence length="1099" mass="124836">MERSERWLPLGLILALGLLLGSLIFSIWEKIPTSVERVNWSQQAQWIGPQTPNYRFYTRNTFNLPDNAKAGWLRLSADNDFSLYVNNRPIARENSVLNNSLGLGAGLRIPFQGINDSNHYNTKTSVNYLLASSNDWKLTAYIDITRHLRPGKNVIALEIQKGQTTPRVVVEGCVYPTDDATPISLSTGETTWRVSNLSETRQSLQWFDRDFSDENWPEAKVLGSVREATYSRLSKNLFDRPLQGNWITGNQNSQGQVWLRGSWQIPIDQISRAYIRFAGQGAYSLLINGNLVNSYTKGNSNQLHLLEITSLLKPGNNTLAVSLISSLNTVLTETNSINPNSILNFFLDGWAETTTGEIVGEITTDNTWTGLNQLVSKWTEGAGEDKPVSLLGKPKAEGFQRNFEGNAYLLNYPNYLWHQSLWLIGGVVFAIIYASLLGLWLGYGNRWWDNFVAGSAILSPTTLFLAAIGLLKHRFAEAEVGLLFAQPNSNYVILFGFTAIIVLTLVYIRINRKINKLPLSLIWFSLGLVACVSFSLASGGNIFLVFSLAFVAAIIAYIFVWMQRREESPIQVLQDKFNLIQQRWSIWGEWIFLILIVSVGFGLRVHNLGFIDLDSDENTSLDAARGILRTGTPIATSGIWYTRGPFYHYLLALWLRLLGDSIVNARLLSALWGTATLILVYIFARQLTGKVWIALLVTAILAINPWELWYSRNIRFYQVLQCLTILSLWSFFKGFIEKSGKYYQYLFFIALTLTLITQEISLTLMPVFLIGFLYFYRPFSLLQDWHIILGCVVTLTIFIYDLGFAAIRLLTPLAAISDSTASYLRLHFSDVTMLISNIFIGSNRMQIIYSYFFCIGILYFFKKSNLILSFFFILFISQVIIVTLLTYQLEERYIYSVYPIFILLAIYSMICLVETIGDHLQVTTNGFIPVRNAMLISSLIIIIVNSQPTEVLAAYSEVINRSNTKIFGYIQQHKNSADIVISPTPSFAAINLNGLDYFLMGTEYLDAIYWHNGKLIDRWAGGVVVNNIDQINHILEKHQRVWIHIDDARRGRFERTTWEYIETLGKPVIDSFGTRLRFWQLEDGLPKVIPNQGKDLGAY</sequence>
<organism evidence="10 11">
    <name type="scientific">Nostoc commune NIES-4072</name>
    <dbReference type="NCBI Taxonomy" id="2005467"/>
    <lineage>
        <taxon>Bacteria</taxon>
        <taxon>Bacillati</taxon>
        <taxon>Cyanobacteriota</taxon>
        <taxon>Cyanophyceae</taxon>
        <taxon>Nostocales</taxon>
        <taxon>Nostocaceae</taxon>
        <taxon>Nostoc</taxon>
    </lineage>
</organism>
<dbReference type="Gene3D" id="2.60.120.260">
    <property type="entry name" value="Galactose-binding domain-like"/>
    <property type="match status" value="2"/>
</dbReference>
<dbReference type="GO" id="GO:0005886">
    <property type="term" value="C:plasma membrane"/>
    <property type="evidence" value="ECO:0007669"/>
    <property type="project" value="UniProtKB-SubCell"/>
</dbReference>
<keyword evidence="3" id="KW-0328">Glycosyltransferase</keyword>
<proteinExistence type="predicted"/>
<feature type="transmembrane region" description="Helical" evidence="8">
    <location>
        <begin position="663"/>
        <end position="684"/>
    </location>
</feature>
<feature type="transmembrane region" description="Helical" evidence="8">
    <location>
        <begin position="868"/>
        <end position="887"/>
    </location>
</feature>
<keyword evidence="5 8" id="KW-0812">Transmembrane</keyword>
<evidence type="ECO:0000256" key="3">
    <source>
        <dbReference type="ARBA" id="ARBA00022676"/>
    </source>
</evidence>
<feature type="transmembrane region" description="Helical" evidence="8">
    <location>
        <begin position="517"/>
        <end position="536"/>
    </location>
</feature>
<feature type="domain" description="Glycosyltransferase RgtA/B/C/D-like" evidence="9">
    <location>
        <begin position="643"/>
        <end position="799"/>
    </location>
</feature>
<dbReference type="GO" id="GO:0009103">
    <property type="term" value="P:lipopolysaccharide biosynthetic process"/>
    <property type="evidence" value="ECO:0007669"/>
    <property type="project" value="UniProtKB-ARBA"/>
</dbReference>
<feature type="transmembrane region" description="Helical" evidence="8">
    <location>
        <begin position="542"/>
        <end position="563"/>
    </location>
</feature>
<evidence type="ECO:0000256" key="5">
    <source>
        <dbReference type="ARBA" id="ARBA00022692"/>
    </source>
</evidence>
<protein>
    <recommendedName>
        <fullName evidence="9">Glycosyltransferase RgtA/B/C/D-like domain-containing protein</fullName>
    </recommendedName>
</protein>
<keyword evidence="4" id="KW-0808">Transferase</keyword>
<evidence type="ECO:0000256" key="1">
    <source>
        <dbReference type="ARBA" id="ARBA00004651"/>
    </source>
</evidence>
<dbReference type="AlphaFoldDB" id="A0A2R5FSA5"/>
<keyword evidence="7 8" id="KW-0472">Membrane</keyword>
<dbReference type="Proteomes" id="UP000245124">
    <property type="component" value="Unassembled WGS sequence"/>
</dbReference>
<reference evidence="10 11" key="1">
    <citation type="submission" date="2017-06" db="EMBL/GenBank/DDBJ databases">
        <title>Genome sequencing of cyanobaciteial culture collection at National Institute for Environmental Studies (NIES).</title>
        <authorList>
            <person name="Hirose Y."/>
            <person name="Shimura Y."/>
            <person name="Fujisawa T."/>
            <person name="Nakamura Y."/>
            <person name="Kawachi M."/>
        </authorList>
    </citation>
    <scope>NUCLEOTIDE SEQUENCE [LARGE SCALE GENOMIC DNA]</scope>
    <source>
        <strain evidence="10 11">NIES-4072</strain>
    </source>
</reference>
<gene>
    <name evidence="10" type="ORF">NIES4072_53340</name>
</gene>
<dbReference type="RefSeq" id="WP_109011508.1">
    <property type="nucleotide sequence ID" value="NZ_BDUD01000001.1"/>
</dbReference>
<dbReference type="Pfam" id="PF13231">
    <property type="entry name" value="PMT_2"/>
    <property type="match status" value="1"/>
</dbReference>
<feature type="transmembrane region" description="Helical" evidence="8">
    <location>
        <begin position="846"/>
        <end position="861"/>
    </location>
</feature>
<dbReference type="GO" id="GO:0016763">
    <property type="term" value="F:pentosyltransferase activity"/>
    <property type="evidence" value="ECO:0007669"/>
    <property type="project" value="TreeGrafter"/>
</dbReference>
<feature type="transmembrane region" description="Helical" evidence="8">
    <location>
        <begin position="450"/>
        <end position="471"/>
    </location>
</feature>
<feature type="transmembrane region" description="Helical" evidence="8">
    <location>
        <begin position="691"/>
        <end position="710"/>
    </location>
</feature>
<keyword evidence="2" id="KW-1003">Cell membrane</keyword>
<feature type="transmembrane region" description="Helical" evidence="8">
    <location>
        <begin position="421"/>
        <end position="443"/>
    </location>
</feature>
<feature type="transmembrane region" description="Helical" evidence="8">
    <location>
        <begin position="584"/>
        <end position="603"/>
    </location>
</feature>
<comment type="subcellular location">
    <subcellularLocation>
        <location evidence="1">Cell membrane</location>
        <topology evidence="1">Multi-pass membrane protein</topology>
    </subcellularLocation>
</comment>
<dbReference type="EMBL" id="BDUD01000001">
    <property type="protein sequence ID" value="GBG21646.1"/>
    <property type="molecule type" value="Genomic_DNA"/>
</dbReference>
<evidence type="ECO:0000256" key="2">
    <source>
        <dbReference type="ARBA" id="ARBA00022475"/>
    </source>
</evidence>